<dbReference type="Gene3D" id="3.40.190.10">
    <property type="entry name" value="Periplasmic binding protein-like II"/>
    <property type="match status" value="2"/>
</dbReference>
<dbReference type="NCBIfam" id="TIGR03871">
    <property type="entry name" value="ABC_peri_MoxJ_2"/>
    <property type="match status" value="1"/>
</dbReference>
<evidence type="ECO:0000313" key="4">
    <source>
        <dbReference type="EMBL" id="PWJ75800.1"/>
    </source>
</evidence>
<evidence type="ECO:0000256" key="1">
    <source>
        <dbReference type="ARBA" id="ARBA00022729"/>
    </source>
</evidence>
<protein>
    <submittedName>
        <fullName evidence="4">Amino acid ABC transporter substrate-binding protein (PAAT family)</fullName>
    </submittedName>
</protein>
<sequence>MPAGRTTAIFRRIAAALALSLALPVSGMAQTAGLGAAGELVDPEVLRVCADPANMPFTNQNGEGFENKLADMIAAKLGRKSVRYTWFPMATGFVRNTLGANRCDIILGYPLGGELVQSTNPYYRSTYVLVYKKGAGLDGVETIEDPRLKDKKIGVVGGTPPASNMAAAKLMQNAKDYPLMVDTRSSPTMGELMIRDLVNDEIDAAVLWGPMGGYFAKQANSDLVVVPLLKEKVGSRMNYRITMAVRPSDQEWKRSLNRFIQENQSEINKLLLSYGVPLLDEHDNLITQ</sequence>
<dbReference type="RefSeq" id="WP_170125217.1">
    <property type="nucleotide sequence ID" value="NZ_QGGG01000020.1"/>
</dbReference>
<feature type="chain" id="PRO_5016367020" evidence="2">
    <location>
        <begin position="30"/>
        <end position="288"/>
    </location>
</feature>
<dbReference type="SMART" id="SM00062">
    <property type="entry name" value="PBPb"/>
    <property type="match status" value="1"/>
</dbReference>
<dbReference type="InterPro" id="IPR001638">
    <property type="entry name" value="Solute-binding_3/MltF_N"/>
</dbReference>
<dbReference type="EMBL" id="QGGG01000020">
    <property type="protein sequence ID" value="PWJ75800.1"/>
    <property type="molecule type" value="Genomic_DNA"/>
</dbReference>
<dbReference type="Proteomes" id="UP000245396">
    <property type="component" value="Unassembled WGS sequence"/>
</dbReference>
<dbReference type="InterPro" id="IPR022448">
    <property type="entry name" value="Quinoprotein_dehydrogenase"/>
</dbReference>
<dbReference type="SUPFAM" id="SSF53850">
    <property type="entry name" value="Periplasmic binding protein-like II"/>
    <property type="match status" value="1"/>
</dbReference>
<comment type="caution">
    <text evidence="4">The sequence shown here is derived from an EMBL/GenBank/DDBJ whole genome shotgun (WGS) entry which is preliminary data.</text>
</comment>
<name>A0A316BV85_PSESE</name>
<proteinExistence type="predicted"/>
<organism evidence="4 5">
    <name type="scientific">Pseudaminobacter salicylatoxidans</name>
    <dbReference type="NCBI Taxonomy" id="93369"/>
    <lineage>
        <taxon>Bacteria</taxon>
        <taxon>Pseudomonadati</taxon>
        <taxon>Pseudomonadota</taxon>
        <taxon>Alphaproteobacteria</taxon>
        <taxon>Hyphomicrobiales</taxon>
        <taxon>Phyllobacteriaceae</taxon>
        <taxon>Pseudaminobacter</taxon>
    </lineage>
</organism>
<dbReference type="AlphaFoldDB" id="A0A316BV85"/>
<dbReference type="PANTHER" id="PTHR35936">
    <property type="entry name" value="MEMBRANE-BOUND LYTIC MUREIN TRANSGLYCOSYLASE F"/>
    <property type="match status" value="1"/>
</dbReference>
<keyword evidence="1 2" id="KW-0732">Signal</keyword>
<dbReference type="STRING" id="1192868.GCA_000304395_01637"/>
<feature type="domain" description="Solute-binding protein family 3/N-terminal" evidence="3">
    <location>
        <begin position="45"/>
        <end position="278"/>
    </location>
</feature>
<dbReference type="Pfam" id="PF00497">
    <property type="entry name" value="SBP_bac_3"/>
    <property type="match status" value="1"/>
</dbReference>
<evidence type="ECO:0000313" key="5">
    <source>
        <dbReference type="Proteomes" id="UP000245396"/>
    </source>
</evidence>
<accession>A0A316BV85</accession>
<evidence type="ECO:0000256" key="2">
    <source>
        <dbReference type="SAM" id="SignalP"/>
    </source>
</evidence>
<keyword evidence="5" id="KW-1185">Reference proteome</keyword>
<dbReference type="PANTHER" id="PTHR35936:SF17">
    <property type="entry name" value="ARGININE-BINDING EXTRACELLULAR PROTEIN ARTP"/>
    <property type="match status" value="1"/>
</dbReference>
<evidence type="ECO:0000259" key="3">
    <source>
        <dbReference type="SMART" id="SM00062"/>
    </source>
</evidence>
<reference evidence="4 5" key="1">
    <citation type="submission" date="2018-05" db="EMBL/GenBank/DDBJ databases">
        <title>Genomic Encyclopedia of Type Strains, Phase IV (KMG-IV): sequencing the most valuable type-strain genomes for metagenomic binning, comparative biology and taxonomic classification.</title>
        <authorList>
            <person name="Goeker M."/>
        </authorList>
    </citation>
    <scope>NUCLEOTIDE SEQUENCE [LARGE SCALE GENOMIC DNA]</scope>
    <source>
        <strain evidence="4 5">DSM 6986</strain>
    </source>
</reference>
<gene>
    <name evidence="4" type="ORF">C7441_12058</name>
</gene>
<feature type="signal peptide" evidence="2">
    <location>
        <begin position="1"/>
        <end position="29"/>
    </location>
</feature>